<dbReference type="RefSeq" id="WP_013139875.1">
    <property type="nucleotide sequence ID" value="NC_014168.1"/>
</dbReference>
<sequence length="315" mass="33814">MESHSPRVARVAEHPRPDHVIAHISDTHLIAGDGLLYGDVDADAKLAELFSRIEASQPALDALVFTGDLADTGQPDAYRKLRDVVEPAAARLGAQVIWVMGNHDDRGALREHLLREAPSLAPLDRTHDVEGLRIVVLDTSVPGSHHGEITPEQLDWLNEQLAEPAPFGTILAMHHPPVPSVLDLAVSVELRDQAPLAQVLRGSDVRCVLAGHLHYSTSATFAGIPVSVASASCYTQDLLVEAGGTRGRDEAQAFNLVHCYQETVVHSVVPLAAGRTVGEFVAPETAQRRLEEAGHTILPAARIPHRVSPAPARTA</sequence>
<evidence type="ECO:0000256" key="4">
    <source>
        <dbReference type="ARBA" id="ARBA00025742"/>
    </source>
</evidence>
<evidence type="ECO:0000259" key="5">
    <source>
        <dbReference type="Pfam" id="PF00149"/>
    </source>
</evidence>
<reference evidence="6 7" key="1">
    <citation type="journal article" date="2010" name="Stand. Genomic Sci.">
        <title>Complete genome sequence of Segniliparus rotundus type strain (CDC 1076).</title>
        <authorList>
            <person name="Sikorski J."/>
            <person name="Lapidus A."/>
            <person name="Copeland A."/>
            <person name="Misra M."/>
            <person name="Glavina Del Rio T."/>
            <person name="Nolan M."/>
            <person name="Lucas S."/>
            <person name="Chen F."/>
            <person name="Tice H."/>
            <person name="Cheng J.F."/>
            <person name="Jando M."/>
            <person name="Schneider S."/>
            <person name="Bruce D."/>
            <person name="Goodwin L."/>
            <person name="Pitluck S."/>
            <person name="Liolios K."/>
            <person name="Mikhailova N."/>
            <person name="Pati A."/>
            <person name="Ivanova N."/>
            <person name="Mavromatis K."/>
            <person name="Chen A."/>
            <person name="Palaniappan K."/>
            <person name="Chertkov O."/>
            <person name="Land M."/>
            <person name="Hauser L."/>
            <person name="Chang Y.J."/>
            <person name="Jeffries C.D."/>
            <person name="Brettin T."/>
            <person name="Detter J.C."/>
            <person name="Han C."/>
            <person name="Rohde M."/>
            <person name="Goker M."/>
            <person name="Bristow J."/>
            <person name="Eisen J.A."/>
            <person name="Markowitz V."/>
            <person name="Hugenholtz P."/>
            <person name="Kyrpides N.C."/>
            <person name="Klenk H.P."/>
        </authorList>
    </citation>
    <scope>NUCLEOTIDE SEQUENCE [LARGE SCALE GENOMIC DNA]</scope>
    <source>
        <strain evidence="7">ATCC BAA-972 / CDC 1076 / CIP 108378 / DSM 44985 / JCM 13578</strain>
    </source>
</reference>
<proteinExistence type="inferred from homology"/>
<keyword evidence="1" id="KW-0479">Metal-binding</keyword>
<accession>D6ZEF2</accession>
<evidence type="ECO:0000256" key="1">
    <source>
        <dbReference type="ARBA" id="ARBA00022723"/>
    </source>
</evidence>
<dbReference type="InterPro" id="IPR026575">
    <property type="entry name" value="GpdQ/CpdA-like"/>
</dbReference>
<dbReference type="InterPro" id="IPR029052">
    <property type="entry name" value="Metallo-depent_PP-like"/>
</dbReference>
<keyword evidence="7" id="KW-1185">Reference proteome</keyword>
<dbReference type="GO" id="GO:0046872">
    <property type="term" value="F:metal ion binding"/>
    <property type="evidence" value="ECO:0007669"/>
    <property type="project" value="UniProtKB-KW"/>
</dbReference>
<dbReference type="PANTHER" id="PTHR42988">
    <property type="entry name" value="PHOSPHOHYDROLASE"/>
    <property type="match status" value="1"/>
</dbReference>
<evidence type="ECO:0000256" key="3">
    <source>
        <dbReference type="ARBA" id="ARBA00023004"/>
    </source>
</evidence>
<dbReference type="HOGENOM" id="CLU_070320_1_0_11"/>
<dbReference type="PANTHER" id="PTHR42988:SF2">
    <property type="entry name" value="CYCLIC NUCLEOTIDE PHOSPHODIESTERASE CBUA0032-RELATED"/>
    <property type="match status" value="1"/>
</dbReference>
<dbReference type="InterPro" id="IPR050884">
    <property type="entry name" value="CNP_phosphodiesterase-III"/>
</dbReference>
<gene>
    <name evidence="6" type="ordered locus">Srot_3000</name>
</gene>
<comment type="similarity">
    <text evidence="4">Belongs to the cyclic nucleotide phosphodiesterase class-III family.</text>
</comment>
<protein>
    <submittedName>
        <fullName evidence="6">Metallophosphoesterase</fullName>
    </submittedName>
</protein>
<dbReference type="GO" id="GO:0004112">
    <property type="term" value="F:cyclic-nucleotide phosphodiesterase activity"/>
    <property type="evidence" value="ECO:0007669"/>
    <property type="project" value="InterPro"/>
</dbReference>
<organism evidence="6 7">
    <name type="scientific">Segniliparus rotundus (strain ATCC BAA-972 / CDC 1076 / CIP 108378 / DSM 44985 / JCM 13578)</name>
    <dbReference type="NCBI Taxonomy" id="640132"/>
    <lineage>
        <taxon>Bacteria</taxon>
        <taxon>Bacillati</taxon>
        <taxon>Actinomycetota</taxon>
        <taxon>Actinomycetes</taxon>
        <taxon>Mycobacteriales</taxon>
        <taxon>Segniliparaceae</taxon>
        <taxon>Segniliparus</taxon>
    </lineage>
</organism>
<dbReference type="SUPFAM" id="SSF56300">
    <property type="entry name" value="Metallo-dependent phosphatases"/>
    <property type="match status" value="1"/>
</dbReference>
<dbReference type="EMBL" id="CP001958">
    <property type="protein sequence ID" value="ADG99428.1"/>
    <property type="molecule type" value="Genomic_DNA"/>
</dbReference>
<evidence type="ECO:0000313" key="6">
    <source>
        <dbReference type="EMBL" id="ADG99428.1"/>
    </source>
</evidence>
<dbReference type="Gene3D" id="3.60.21.10">
    <property type="match status" value="1"/>
</dbReference>
<dbReference type="eggNOG" id="COG1409">
    <property type="taxonomic scope" value="Bacteria"/>
</dbReference>
<keyword evidence="3" id="KW-0408">Iron</keyword>
<dbReference type="InterPro" id="IPR004843">
    <property type="entry name" value="Calcineurin-like_PHP"/>
</dbReference>
<evidence type="ECO:0000313" key="7">
    <source>
        <dbReference type="Proteomes" id="UP000002247"/>
    </source>
</evidence>
<dbReference type="STRING" id="640132.Srot_3000"/>
<dbReference type="KEGG" id="srt:Srot_3000"/>
<name>D6ZEF2_SEGRD</name>
<dbReference type="Pfam" id="PF00149">
    <property type="entry name" value="Metallophos"/>
    <property type="match status" value="1"/>
</dbReference>
<dbReference type="Proteomes" id="UP000002247">
    <property type="component" value="Chromosome"/>
</dbReference>
<dbReference type="CDD" id="cd07402">
    <property type="entry name" value="MPP_GpdQ"/>
    <property type="match status" value="1"/>
</dbReference>
<feature type="domain" description="Calcineurin-like phosphoesterase" evidence="5">
    <location>
        <begin position="21"/>
        <end position="215"/>
    </location>
</feature>
<evidence type="ECO:0000256" key="2">
    <source>
        <dbReference type="ARBA" id="ARBA00022801"/>
    </source>
</evidence>
<keyword evidence="2" id="KW-0378">Hydrolase</keyword>
<dbReference type="AlphaFoldDB" id="D6ZEF2"/>
<dbReference type="OrthoDB" id="5241795at2"/>